<name>A0ABR0ECG2_ZASCE</name>
<organism evidence="2 3">
    <name type="scientific">Zasmidium cellare</name>
    <name type="common">Wine cellar mold</name>
    <name type="synonym">Racodium cellare</name>
    <dbReference type="NCBI Taxonomy" id="395010"/>
    <lineage>
        <taxon>Eukaryota</taxon>
        <taxon>Fungi</taxon>
        <taxon>Dikarya</taxon>
        <taxon>Ascomycota</taxon>
        <taxon>Pezizomycotina</taxon>
        <taxon>Dothideomycetes</taxon>
        <taxon>Dothideomycetidae</taxon>
        <taxon>Mycosphaerellales</taxon>
        <taxon>Mycosphaerellaceae</taxon>
        <taxon>Zasmidium</taxon>
    </lineage>
</organism>
<evidence type="ECO:0000256" key="1">
    <source>
        <dbReference type="SAM" id="MobiDB-lite"/>
    </source>
</evidence>
<protein>
    <submittedName>
        <fullName evidence="2">Uncharacterized protein</fullName>
    </submittedName>
</protein>
<evidence type="ECO:0000313" key="2">
    <source>
        <dbReference type="EMBL" id="KAK4499147.1"/>
    </source>
</evidence>
<dbReference type="EMBL" id="JAXOVC010000007">
    <property type="protein sequence ID" value="KAK4499147.1"/>
    <property type="molecule type" value="Genomic_DNA"/>
</dbReference>
<accession>A0ABR0ECG2</accession>
<proteinExistence type="predicted"/>
<feature type="compositionally biased region" description="Polar residues" evidence="1">
    <location>
        <begin position="22"/>
        <end position="45"/>
    </location>
</feature>
<evidence type="ECO:0000313" key="3">
    <source>
        <dbReference type="Proteomes" id="UP001305779"/>
    </source>
</evidence>
<sequence>MDCVNDIDLAAQLEQSDEESIPSKSSTAQDYASFGSEYTSASTPETYPDEQRDVEKWSTQIVEAMAACDFENPILQRLVPEFKSDREMVAGVEYQPKSKAEYFAKHRGWAKKVPTRTMTVLHVVSDYNEDKGKAEVWVWMNVTGWGSARMCAESVSCFKWQRSQGVWWCHQHTGLRGTPPIQASY</sequence>
<feature type="region of interest" description="Disordered" evidence="1">
    <location>
        <begin position="13"/>
        <end position="51"/>
    </location>
</feature>
<dbReference type="Proteomes" id="UP001305779">
    <property type="component" value="Unassembled WGS sequence"/>
</dbReference>
<comment type="caution">
    <text evidence="2">The sequence shown here is derived from an EMBL/GenBank/DDBJ whole genome shotgun (WGS) entry which is preliminary data.</text>
</comment>
<keyword evidence="3" id="KW-1185">Reference proteome</keyword>
<reference evidence="2 3" key="1">
    <citation type="journal article" date="2023" name="G3 (Bethesda)">
        <title>A chromosome-level genome assembly of Zasmidium syzygii isolated from banana leaves.</title>
        <authorList>
            <person name="van Westerhoven A.C."/>
            <person name="Mehrabi R."/>
            <person name="Talebi R."/>
            <person name="Steentjes M.B.F."/>
            <person name="Corcolon B."/>
            <person name="Chong P.A."/>
            <person name="Kema G.H.J."/>
            <person name="Seidl M.F."/>
        </authorList>
    </citation>
    <scope>NUCLEOTIDE SEQUENCE [LARGE SCALE GENOMIC DNA]</scope>
    <source>
        <strain evidence="2 3">P124</strain>
    </source>
</reference>
<gene>
    <name evidence="2" type="ORF">PRZ48_009659</name>
</gene>